<dbReference type="InterPro" id="IPR007863">
    <property type="entry name" value="Peptidase_M16_C"/>
</dbReference>
<protein>
    <recommendedName>
        <fullName evidence="7">Peptidase M16 N-terminal domain-containing protein</fullName>
    </recommendedName>
</protein>
<keyword evidence="2" id="KW-0809">Transit peptide</keyword>
<dbReference type="AlphaFoldDB" id="A0A0N7ZCU0"/>
<dbReference type="EMBL" id="GDRN01060312">
    <property type="protein sequence ID" value="JAI65384.1"/>
    <property type="molecule type" value="Transcribed_RNA"/>
</dbReference>
<dbReference type="PANTHER" id="PTHR11851">
    <property type="entry name" value="METALLOPROTEASE"/>
    <property type="match status" value="1"/>
</dbReference>
<evidence type="ECO:0008006" key="7">
    <source>
        <dbReference type="Google" id="ProtNLM"/>
    </source>
</evidence>
<organism evidence="6">
    <name type="scientific">Scylla olivacea</name>
    <name type="common">Orange mud crab</name>
    <name type="synonym">Cancer olivacea</name>
    <dbReference type="NCBI Taxonomy" id="85551"/>
    <lineage>
        <taxon>Eukaryota</taxon>
        <taxon>Metazoa</taxon>
        <taxon>Ecdysozoa</taxon>
        <taxon>Arthropoda</taxon>
        <taxon>Crustacea</taxon>
        <taxon>Multicrustacea</taxon>
        <taxon>Malacostraca</taxon>
        <taxon>Eumalacostraca</taxon>
        <taxon>Eucarida</taxon>
        <taxon>Decapoda</taxon>
        <taxon>Pleocyemata</taxon>
        <taxon>Brachyura</taxon>
        <taxon>Eubrachyura</taxon>
        <taxon>Portunoidea</taxon>
        <taxon>Portunidae</taxon>
        <taxon>Portuninae</taxon>
        <taxon>Scylla</taxon>
    </lineage>
</organism>
<feature type="domain" description="Peptidase M16 N-terminal" evidence="4">
    <location>
        <begin position="47"/>
        <end position="190"/>
    </location>
</feature>
<dbReference type="FunFam" id="3.30.830.10:FF:000021">
    <property type="entry name" value="Cytochrome b-c1 complex subunit 2"/>
    <property type="match status" value="1"/>
</dbReference>
<reference evidence="6" key="1">
    <citation type="submission" date="2015-09" db="EMBL/GenBank/DDBJ databases">
        <title>Scylla olivacea transcriptome.</title>
        <authorList>
            <person name="Ikhwanuddin M."/>
        </authorList>
    </citation>
    <scope>NUCLEOTIDE SEQUENCE</scope>
</reference>
<dbReference type="Gene3D" id="3.30.830.10">
    <property type="entry name" value="Metalloenzyme, LuxS/M16 peptidase-like"/>
    <property type="match status" value="2"/>
</dbReference>
<keyword evidence="3" id="KW-0496">Mitochondrion</keyword>
<dbReference type="FunFam" id="3.30.830.10:FF:000039">
    <property type="entry name" value="Ubiquinol-cytochrome c reductase core subunit 2"/>
    <property type="match status" value="1"/>
</dbReference>
<evidence type="ECO:0000256" key="3">
    <source>
        <dbReference type="ARBA" id="ARBA00023128"/>
    </source>
</evidence>
<proteinExistence type="predicted"/>
<dbReference type="GO" id="GO:0016020">
    <property type="term" value="C:membrane"/>
    <property type="evidence" value="ECO:0007669"/>
    <property type="project" value="UniProtKB-ARBA"/>
</dbReference>
<dbReference type="InterPro" id="IPR050361">
    <property type="entry name" value="MPP/UQCRC_Complex"/>
</dbReference>
<comment type="subcellular location">
    <subcellularLocation>
        <location evidence="1">Mitochondrion</location>
    </subcellularLocation>
</comment>
<dbReference type="PANTHER" id="PTHR11851:SF226">
    <property type="entry name" value="CYTOCHROME B-C1 COMPLEX SUBUNIT 2, MITOCHONDRIAL"/>
    <property type="match status" value="1"/>
</dbReference>
<dbReference type="GO" id="GO:0005739">
    <property type="term" value="C:mitochondrion"/>
    <property type="evidence" value="ECO:0007669"/>
    <property type="project" value="UniProtKB-SubCell"/>
</dbReference>
<evidence type="ECO:0000256" key="2">
    <source>
        <dbReference type="ARBA" id="ARBA00022946"/>
    </source>
</evidence>
<dbReference type="InterPro" id="IPR011249">
    <property type="entry name" value="Metalloenz_LuxS/M16"/>
</dbReference>
<dbReference type="SUPFAM" id="SSF63411">
    <property type="entry name" value="LuxS/MPP-like metallohydrolase"/>
    <property type="match status" value="2"/>
</dbReference>
<evidence type="ECO:0000256" key="1">
    <source>
        <dbReference type="ARBA" id="ARBA00004173"/>
    </source>
</evidence>
<sequence length="444" mass="45560">MASKLTKPGLLKNVVKRSYGAQAAAQQTNYTLPQHQPQVTSLPSGVVVASQENNSPVSRVAVLFKAGSRYEAPSQVGASHMLRTCVGLGTNNTTAFSITRSLQQLGGSLEAEGGREHILYGLEVIRDNLDGGLELLGEVSTQPAFKAWEVKENLRRVKTELALREPSTLALEMLHKAAFRNTGLANSLFMSDFKIGKLSPDTLKEYVAQTHLASRMVVVGLGVDHGALVNYAKGLGVGAGDGPAGASVYGGGEVREESDAPISVIAVAGSGAILGSSDAAALAVAQHILGVGPSVKYGSNASSALAKVVASSGGNGMASAVNISYSDAGLFGYFVVAESATADKVVRAVHSAVKGLKVTEAETAKGKTCVKAAIHMASESGGEILADMGLQALLLGKYNDPVAAAAAVDAVTPSAVDAALRKVFSGKLSMGVLGNANIAYLDQL</sequence>
<evidence type="ECO:0000259" key="4">
    <source>
        <dbReference type="Pfam" id="PF00675"/>
    </source>
</evidence>
<dbReference type="Pfam" id="PF05193">
    <property type="entry name" value="Peptidase_M16_C"/>
    <property type="match status" value="1"/>
</dbReference>
<feature type="domain" description="Peptidase M16 C-terminal" evidence="5">
    <location>
        <begin position="197"/>
        <end position="364"/>
    </location>
</feature>
<name>A0A0N7ZCU0_SCYOL</name>
<dbReference type="Pfam" id="PF00675">
    <property type="entry name" value="Peptidase_M16"/>
    <property type="match status" value="1"/>
</dbReference>
<dbReference type="InterPro" id="IPR011765">
    <property type="entry name" value="Pept_M16_N"/>
</dbReference>
<dbReference type="GO" id="GO:0046872">
    <property type="term" value="F:metal ion binding"/>
    <property type="evidence" value="ECO:0007669"/>
    <property type="project" value="InterPro"/>
</dbReference>
<evidence type="ECO:0000313" key="6">
    <source>
        <dbReference type="EMBL" id="JAI65384.1"/>
    </source>
</evidence>
<evidence type="ECO:0000259" key="5">
    <source>
        <dbReference type="Pfam" id="PF05193"/>
    </source>
</evidence>
<accession>A0A0N7ZCU0</accession>